<dbReference type="AlphaFoldDB" id="A0A2R4XKV0"/>
<dbReference type="KEGG" id="boz:DBV39_12785"/>
<organism evidence="3 4">
    <name type="scientific">Orrella marina</name>
    <dbReference type="NCBI Taxonomy" id="2163011"/>
    <lineage>
        <taxon>Bacteria</taxon>
        <taxon>Pseudomonadati</taxon>
        <taxon>Pseudomonadota</taxon>
        <taxon>Betaproteobacteria</taxon>
        <taxon>Burkholderiales</taxon>
        <taxon>Alcaligenaceae</taxon>
        <taxon>Orrella</taxon>
    </lineage>
</organism>
<evidence type="ECO:0000259" key="2">
    <source>
        <dbReference type="Pfam" id="PF13476"/>
    </source>
</evidence>
<dbReference type="Pfam" id="PF13476">
    <property type="entry name" value="AAA_23"/>
    <property type="match status" value="1"/>
</dbReference>
<accession>A0A2R4XKV0</accession>
<feature type="domain" description="Rad50/SbcC-type AAA" evidence="2">
    <location>
        <begin position="25"/>
        <end position="225"/>
    </location>
</feature>
<dbReference type="Proteomes" id="UP000244571">
    <property type="component" value="Chromosome"/>
</dbReference>
<gene>
    <name evidence="3" type="ORF">DBV39_12785</name>
</gene>
<name>A0A2R4XKV0_9BURK</name>
<dbReference type="InterPro" id="IPR027417">
    <property type="entry name" value="P-loop_NTPase"/>
</dbReference>
<dbReference type="PANTHER" id="PTHR32114:SF2">
    <property type="entry name" value="ABC TRANSPORTER ABCH.3"/>
    <property type="match status" value="1"/>
</dbReference>
<reference evidence="3 4" key="1">
    <citation type="submission" date="2018-04" db="EMBL/GenBank/DDBJ databases">
        <title>Bordetella sp. HZ20 isolated from seawater.</title>
        <authorList>
            <person name="Sun C."/>
        </authorList>
    </citation>
    <scope>NUCLEOTIDE SEQUENCE [LARGE SCALE GENOMIC DNA]</scope>
    <source>
        <strain evidence="3 4">HZ20</strain>
    </source>
</reference>
<dbReference type="InterPro" id="IPR038729">
    <property type="entry name" value="Rad50/SbcC_AAA"/>
</dbReference>
<keyword evidence="1" id="KW-0175">Coiled coil</keyword>
<proteinExistence type="predicted"/>
<feature type="coiled-coil region" evidence="1">
    <location>
        <begin position="1019"/>
        <end position="1046"/>
    </location>
</feature>
<feature type="coiled-coil region" evidence="1">
    <location>
        <begin position="396"/>
        <end position="437"/>
    </location>
</feature>
<evidence type="ECO:0000313" key="4">
    <source>
        <dbReference type="Proteomes" id="UP000244571"/>
    </source>
</evidence>
<dbReference type="EMBL" id="CP028901">
    <property type="protein sequence ID" value="AWB34438.1"/>
    <property type="molecule type" value="Genomic_DNA"/>
</dbReference>
<evidence type="ECO:0000313" key="3">
    <source>
        <dbReference type="EMBL" id="AWB34438.1"/>
    </source>
</evidence>
<dbReference type="GO" id="GO:0016887">
    <property type="term" value="F:ATP hydrolysis activity"/>
    <property type="evidence" value="ECO:0007669"/>
    <property type="project" value="InterPro"/>
</dbReference>
<protein>
    <recommendedName>
        <fullName evidence="2">Rad50/SbcC-type AAA domain-containing protein</fullName>
    </recommendedName>
</protein>
<dbReference type="GO" id="GO:0006302">
    <property type="term" value="P:double-strand break repair"/>
    <property type="evidence" value="ECO:0007669"/>
    <property type="project" value="InterPro"/>
</dbReference>
<dbReference type="Gene3D" id="3.40.50.300">
    <property type="entry name" value="P-loop containing nucleotide triphosphate hydrolases"/>
    <property type="match status" value="1"/>
</dbReference>
<feature type="coiled-coil region" evidence="1">
    <location>
        <begin position="755"/>
        <end position="782"/>
    </location>
</feature>
<evidence type="ECO:0000256" key="1">
    <source>
        <dbReference type="SAM" id="Coils"/>
    </source>
</evidence>
<keyword evidence="4" id="KW-1185">Reference proteome</keyword>
<feature type="coiled-coil region" evidence="1">
    <location>
        <begin position="489"/>
        <end position="516"/>
    </location>
</feature>
<sequence>MSKRPGYRLPSRSVTKLRILDIRFTNLNSLVGHWHIDLTHPEFAREGIFAITGPTGAGKTTILDAICLALYGTTPRLGKVGGKSGNDLMSRHCAECDARVTFETSSGCYVSHWAQHRARRRPSGDLQSARHEVSEAGTGKILASSLKDSAALVLELTGMGFEQFSRSMMLAQGAFAAFLQARSEERAPILEQITGSEVYSKISIAVHERRAQEKSRFEALHAQLEGTQVLAPEARAALMHEVDALGAQVRTLHDQYQTVLQRFQTLQQLHEIGLKLQQHEQSRQELLQKQAVFAPDLLRLQTARRTDGIAPLYQALLQARQEQSTDQISLGTCQVKVPALEEAVHEARQHLGQCERLWQERRSRFDEIEPVLEKVRALDATLGQSRAQISSLTGAAAEAEQSLKTLALEQQALLARLTLAREKLERLRQELTRHSTDAELVGDLSGLKQALQGLADLDQQIERIRVSVQEGEVARGSAERAFEASERVRQETTRALQDLHDRINALRERSGALLEERSLTDWQSLHADLLARQSVCETAIEREHALSSVLSQTEKDRHDLLHAKARSEQLDMTVSQLETQVRLRQEQLEGLQQQLLLHRRIEDYAQARTHLHDGQPCPLCGALEHPYAQGVATESDNVLQRLRSCQDESERVGRILAAQQLERIQIGQQITQIEQQLARGAESVAHYQAERPALLRQLGVTHLPVDQPISEFLANIRMQLLQEIELVRERLSQAATLGRELQTLESQERESGLAAEQARAAVLKAEQQVANARFQLEQARNAHEQSAKARQTQEVSLAQRLAHYAVESEALASIETLIGQLDARRKAWLRLQNDYQDAQQQIPGIEQSLQFMQEKMDARQSALQSLSQQLLVLQEESGRVQTERQSLLQDQNPVQVHKALREAIDQARQASDQARERLVLEQTRLQQHSSRIESIREGLDKRAERIAEMDKRLTSLLVEYGFEDEAALRGALLTHEQRQAIESQERALLQEQSSIETTLKSLQVDRERLAALVQQGDVADALGEQLQAIDQQYRQHSEELGGLRQRILDDDRAKAEHASHLEQIEAQARELERWNNLHELIGSADGKKFRTFAQGLTFEIVIQHANQQLQRLTDRYLLTRGVQEPLELNVIDQYQAAEVRTTKNLSGGRAFW</sequence>
<dbReference type="PANTHER" id="PTHR32114">
    <property type="entry name" value="ABC TRANSPORTER ABCH.3"/>
    <property type="match status" value="1"/>
</dbReference>
<feature type="coiled-coil region" evidence="1">
    <location>
        <begin position="835"/>
        <end position="924"/>
    </location>
</feature>
<dbReference type="SUPFAM" id="SSF52540">
    <property type="entry name" value="P-loop containing nucleoside triphosphate hydrolases"/>
    <property type="match status" value="1"/>
</dbReference>